<proteinExistence type="predicted"/>
<reference evidence="1" key="1">
    <citation type="journal article" date="2020" name="mSystems">
        <title>Genome- and Community-Level Interaction Insights into Carbon Utilization and Element Cycling Functions of Hydrothermarchaeota in Hydrothermal Sediment.</title>
        <authorList>
            <person name="Zhou Z."/>
            <person name="Liu Y."/>
            <person name="Xu W."/>
            <person name="Pan J."/>
            <person name="Luo Z.H."/>
            <person name="Li M."/>
        </authorList>
    </citation>
    <scope>NUCLEOTIDE SEQUENCE [LARGE SCALE GENOMIC DNA]</scope>
    <source>
        <strain evidence="1">SpSt-468</strain>
    </source>
</reference>
<sequence>MVEREHTFCEIVTFDYPMWRKSYAAGTFRAIVEEYEGSEKAGRGKIVKILSVERPKLYDDYTDLHGGVDSLSKSTTAEDIKKLFEGKEGTYEHDEGYLPPRHMFKLKDQFPIEIKPSGMPFG</sequence>
<dbReference type="AlphaFoldDB" id="A0A7C3J4T4"/>
<gene>
    <name evidence="1" type="ORF">ENS19_02025</name>
</gene>
<protein>
    <submittedName>
        <fullName evidence="1">Uncharacterized protein</fullName>
    </submittedName>
</protein>
<accession>A0A7C3J4T4</accession>
<comment type="caution">
    <text evidence="1">The sequence shown here is derived from an EMBL/GenBank/DDBJ whole genome shotgun (WGS) entry which is preliminary data.</text>
</comment>
<dbReference type="EMBL" id="DSTX01000002">
    <property type="protein sequence ID" value="HFK20038.1"/>
    <property type="molecule type" value="Genomic_DNA"/>
</dbReference>
<organism evidence="1">
    <name type="scientific">Candidatus Methanomethylicus mesodigestus</name>
    <dbReference type="NCBI Taxonomy" id="1867258"/>
    <lineage>
        <taxon>Archaea</taxon>
        <taxon>Thermoproteota</taxon>
        <taxon>Methanosuratincolia</taxon>
        <taxon>Candidatus Methanomethylicales</taxon>
        <taxon>Candidatus Methanomethylicaceae</taxon>
        <taxon>Candidatus Methanomethylicus</taxon>
    </lineage>
</organism>
<name>A0A7C3J4T4_9CREN</name>
<evidence type="ECO:0000313" key="1">
    <source>
        <dbReference type="EMBL" id="HFK20038.1"/>
    </source>
</evidence>